<accession>A0A239S8Z0</accession>
<name>A0A239S8Z0_9BURK</name>
<feature type="transmembrane region" description="Helical" evidence="1">
    <location>
        <begin position="105"/>
        <end position="123"/>
    </location>
</feature>
<dbReference type="OrthoDB" id="9114887at2"/>
<protein>
    <submittedName>
        <fullName evidence="2">Uncharacterized protein</fullName>
    </submittedName>
</protein>
<dbReference type="EMBL" id="LT906435">
    <property type="protein sequence ID" value="SNU81870.1"/>
    <property type="molecule type" value="Genomic_DNA"/>
</dbReference>
<keyword evidence="3" id="KW-1185">Reference proteome</keyword>
<organism evidence="2 3">
    <name type="scientific">Pandoraea sputorum</name>
    <dbReference type="NCBI Taxonomy" id="93222"/>
    <lineage>
        <taxon>Bacteria</taxon>
        <taxon>Pseudomonadati</taxon>
        <taxon>Pseudomonadota</taxon>
        <taxon>Betaproteobacteria</taxon>
        <taxon>Burkholderiales</taxon>
        <taxon>Burkholderiaceae</taxon>
        <taxon>Pandoraea</taxon>
    </lineage>
</organism>
<keyword evidence="1" id="KW-0812">Transmembrane</keyword>
<evidence type="ECO:0000313" key="2">
    <source>
        <dbReference type="EMBL" id="SNU81870.1"/>
    </source>
</evidence>
<reference evidence="2 3" key="1">
    <citation type="submission" date="2017-06" db="EMBL/GenBank/DDBJ databases">
        <authorList>
            <consortium name="Pathogen Informatics"/>
        </authorList>
    </citation>
    <scope>NUCLEOTIDE SEQUENCE [LARGE SCALE GENOMIC DNA]</scope>
    <source>
        <strain evidence="2 3">NCTC13161</strain>
    </source>
</reference>
<feature type="transmembrane region" description="Helical" evidence="1">
    <location>
        <begin position="70"/>
        <end position="93"/>
    </location>
</feature>
<dbReference type="AlphaFoldDB" id="A0A239S8Z0"/>
<feature type="transmembrane region" description="Helical" evidence="1">
    <location>
        <begin position="6"/>
        <end position="27"/>
    </location>
</feature>
<dbReference type="RefSeq" id="WP_039395788.1">
    <property type="nucleotide sequence ID" value="NZ_CABPRX010000001.1"/>
</dbReference>
<evidence type="ECO:0000313" key="3">
    <source>
        <dbReference type="Proteomes" id="UP000215126"/>
    </source>
</evidence>
<dbReference type="GeneID" id="88093370"/>
<proteinExistence type="predicted"/>
<dbReference type="KEGG" id="pspu:NA29_07695"/>
<gene>
    <name evidence="2" type="ORF">SAMEA4530655_00680</name>
</gene>
<sequence length="196" mass="22270">MNAWFFYVFAPFFGAIFTCLVALFPMLRRNFRLWYMNRRRILPWPVREEVRLDKRLDNFVGDDRFAFAEVACYLLAMLSILDALILLAGASPYSLDDRFSAGQRSFIVVIALIFQIFSAACYYAMARRFATCTMLLWRVAVGVFLLNLIWSAQLMTVKPGPLPMLLGILSVGGVISVVRGRRSMQDRNVSAVKSGA</sequence>
<keyword evidence="1" id="KW-0472">Membrane</keyword>
<dbReference type="Proteomes" id="UP000215126">
    <property type="component" value="Chromosome 1"/>
</dbReference>
<dbReference type="STRING" id="93222.NA29_07695"/>
<evidence type="ECO:0000256" key="1">
    <source>
        <dbReference type="SAM" id="Phobius"/>
    </source>
</evidence>
<keyword evidence="1" id="KW-1133">Transmembrane helix</keyword>
<feature type="transmembrane region" description="Helical" evidence="1">
    <location>
        <begin position="135"/>
        <end position="155"/>
    </location>
</feature>
<feature type="transmembrane region" description="Helical" evidence="1">
    <location>
        <begin position="161"/>
        <end position="178"/>
    </location>
</feature>